<sequence>MAEMMISLRNVSKTYVSMGDEVQALKSVSFDVNKGEAVSIMGHSGSGKSTLLSIIGALNPPTEGRVEIDGINIYELSQEMRADFRREYLGFVFQQFQLIPLSNSS</sequence>
<evidence type="ECO:0000313" key="2">
    <source>
        <dbReference type="EMBL" id="SET00666.1"/>
    </source>
</evidence>
<dbReference type="AlphaFoldDB" id="A0A1I0B1Q3"/>
<organism evidence="2 3">
    <name type="scientific">Anaerobranca gottschalkii DSM 13577</name>
    <dbReference type="NCBI Taxonomy" id="1120990"/>
    <lineage>
        <taxon>Bacteria</taxon>
        <taxon>Bacillati</taxon>
        <taxon>Bacillota</taxon>
        <taxon>Clostridia</taxon>
        <taxon>Eubacteriales</taxon>
        <taxon>Proteinivoracaceae</taxon>
        <taxon>Anaerobranca</taxon>
    </lineage>
</organism>
<dbReference type="PANTHER" id="PTHR24220:SF86">
    <property type="entry name" value="ABC TRANSPORTER ABCH.1"/>
    <property type="match status" value="1"/>
</dbReference>
<dbReference type="Gene3D" id="3.40.50.300">
    <property type="entry name" value="P-loop containing nucleotide triphosphate hydrolases"/>
    <property type="match status" value="1"/>
</dbReference>
<reference evidence="3" key="1">
    <citation type="submission" date="2016-10" db="EMBL/GenBank/DDBJ databases">
        <authorList>
            <person name="Varghese N."/>
            <person name="Submissions S."/>
        </authorList>
    </citation>
    <scope>NUCLEOTIDE SEQUENCE [LARGE SCALE GENOMIC DNA]</scope>
    <source>
        <strain evidence="3">DSM 13577</strain>
    </source>
</reference>
<dbReference type="GO" id="GO:0022857">
    <property type="term" value="F:transmembrane transporter activity"/>
    <property type="evidence" value="ECO:0007669"/>
    <property type="project" value="TreeGrafter"/>
</dbReference>
<dbReference type="InterPro" id="IPR003439">
    <property type="entry name" value="ABC_transporter-like_ATP-bd"/>
</dbReference>
<feature type="domain" description="ABC transporter" evidence="1">
    <location>
        <begin position="25"/>
        <end position="100"/>
    </location>
</feature>
<gene>
    <name evidence="2" type="ORF">SAMN03080614_103019</name>
</gene>
<dbReference type="GO" id="GO:0005886">
    <property type="term" value="C:plasma membrane"/>
    <property type="evidence" value="ECO:0007669"/>
    <property type="project" value="TreeGrafter"/>
</dbReference>
<dbReference type="Pfam" id="PF00005">
    <property type="entry name" value="ABC_tran"/>
    <property type="match status" value="1"/>
</dbReference>
<dbReference type="InterPro" id="IPR027417">
    <property type="entry name" value="P-loop_NTPase"/>
</dbReference>
<dbReference type="Proteomes" id="UP000243819">
    <property type="component" value="Unassembled WGS sequence"/>
</dbReference>
<evidence type="ECO:0000313" key="3">
    <source>
        <dbReference type="Proteomes" id="UP000243819"/>
    </source>
</evidence>
<dbReference type="GO" id="GO:0005524">
    <property type="term" value="F:ATP binding"/>
    <property type="evidence" value="ECO:0007669"/>
    <property type="project" value="InterPro"/>
</dbReference>
<dbReference type="InterPro" id="IPR015854">
    <property type="entry name" value="ABC_transpr_LolD-like"/>
</dbReference>
<name>A0A1I0B1Q3_9FIRM</name>
<dbReference type="GO" id="GO:0016887">
    <property type="term" value="F:ATP hydrolysis activity"/>
    <property type="evidence" value="ECO:0007669"/>
    <property type="project" value="InterPro"/>
</dbReference>
<proteinExistence type="predicted"/>
<evidence type="ECO:0000259" key="1">
    <source>
        <dbReference type="Pfam" id="PF00005"/>
    </source>
</evidence>
<accession>A0A1I0B1Q3</accession>
<keyword evidence="3" id="KW-1185">Reference proteome</keyword>
<protein>
    <submittedName>
        <fullName evidence="2">ABC transporter</fullName>
    </submittedName>
</protein>
<dbReference type="SUPFAM" id="SSF52540">
    <property type="entry name" value="P-loop containing nucleoside triphosphate hydrolases"/>
    <property type="match status" value="1"/>
</dbReference>
<dbReference type="STRING" id="1120990.SAMN03080614_103019"/>
<dbReference type="PANTHER" id="PTHR24220">
    <property type="entry name" value="IMPORT ATP-BINDING PROTEIN"/>
    <property type="match status" value="1"/>
</dbReference>
<dbReference type="EMBL" id="FOIF01000030">
    <property type="protein sequence ID" value="SET00666.1"/>
    <property type="molecule type" value="Genomic_DNA"/>
</dbReference>